<evidence type="ECO:0000256" key="1">
    <source>
        <dbReference type="SAM" id="Phobius"/>
    </source>
</evidence>
<dbReference type="Proteomes" id="UP000655208">
    <property type="component" value="Unassembled WGS sequence"/>
</dbReference>
<feature type="transmembrane region" description="Helical" evidence="1">
    <location>
        <begin position="14"/>
        <end position="32"/>
    </location>
</feature>
<sequence length="258" mass="27806">MTAGRLPVRRRRRGPWWTAQLLLVGGVGWLITDRLLRHYRPRSWGGPNIGGGALSLLAAAVGLLGLGLVIADVALERRSRPTPVRFVAWVLDVVALGALLAVWFAFPAGDWRGSVRGQVGVTVAADGSPVLVLEVCRGSVDRVTVVGPNRGAVPNERRAALRSPAPIGTPVSVDLRRPPPGWITELAWDPATAHGDVLQIGSGRGRDGELWQVDWSVADLRTLDAGTVQYSRFEDGRTVRHRVDRAGFPAVACPPQNR</sequence>
<comment type="caution">
    <text evidence="2">The sequence shown here is derived from an EMBL/GenBank/DDBJ whole genome shotgun (WGS) entry which is preliminary data.</text>
</comment>
<reference evidence="2" key="1">
    <citation type="journal article" date="2014" name="Int. J. Syst. Evol. Microbiol.">
        <title>Complete genome sequence of Corynebacterium casei LMG S-19264T (=DSM 44701T), isolated from a smear-ripened cheese.</title>
        <authorList>
            <consortium name="US DOE Joint Genome Institute (JGI-PGF)"/>
            <person name="Walter F."/>
            <person name="Albersmeier A."/>
            <person name="Kalinowski J."/>
            <person name="Ruckert C."/>
        </authorList>
    </citation>
    <scope>NUCLEOTIDE SEQUENCE</scope>
    <source>
        <strain evidence="2">CGMCC 4.7308</strain>
    </source>
</reference>
<protein>
    <submittedName>
        <fullName evidence="2">Uncharacterized protein</fullName>
    </submittedName>
</protein>
<gene>
    <name evidence="2" type="ORF">GCM10011594_38820</name>
</gene>
<keyword evidence="1" id="KW-1133">Transmembrane helix</keyword>
<name>A0A917TAD3_9ACTN</name>
<organism evidence="2 3">
    <name type="scientific">Nakamurella endophytica</name>
    <dbReference type="NCBI Taxonomy" id="1748367"/>
    <lineage>
        <taxon>Bacteria</taxon>
        <taxon>Bacillati</taxon>
        <taxon>Actinomycetota</taxon>
        <taxon>Actinomycetes</taxon>
        <taxon>Nakamurellales</taxon>
        <taxon>Nakamurellaceae</taxon>
        <taxon>Nakamurella</taxon>
    </lineage>
</organism>
<dbReference type="RefSeq" id="WP_188944494.1">
    <property type="nucleotide sequence ID" value="NZ_BMNA01000013.1"/>
</dbReference>
<accession>A0A917TAD3</accession>
<keyword evidence="3" id="KW-1185">Reference proteome</keyword>
<keyword evidence="1" id="KW-0812">Transmembrane</keyword>
<evidence type="ECO:0000313" key="2">
    <source>
        <dbReference type="EMBL" id="GGM15050.1"/>
    </source>
</evidence>
<dbReference type="AlphaFoldDB" id="A0A917TAD3"/>
<evidence type="ECO:0000313" key="3">
    <source>
        <dbReference type="Proteomes" id="UP000655208"/>
    </source>
</evidence>
<proteinExistence type="predicted"/>
<keyword evidence="1" id="KW-0472">Membrane</keyword>
<reference evidence="2" key="2">
    <citation type="submission" date="2020-09" db="EMBL/GenBank/DDBJ databases">
        <authorList>
            <person name="Sun Q."/>
            <person name="Zhou Y."/>
        </authorList>
    </citation>
    <scope>NUCLEOTIDE SEQUENCE</scope>
    <source>
        <strain evidence="2">CGMCC 4.7308</strain>
    </source>
</reference>
<dbReference type="EMBL" id="BMNA01000013">
    <property type="protein sequence ID" value="GGM15050.1"/>
    <property type="molecule type" value="Genomic_DNA"/>
</dbReference>
<feature type="transmembrane region" description="Helical" evidence="1">
    <location>
        <begin position="52"/>
        <end position="74"/>
    </location>
</feature>
<feature type="transmembrane region" description="Helical" evidence="1">
    <location>
        <begin position="86"/>
        <end position="106"/>
    </location>
</feature>